<protein>
    <recommendedName>
        <fullName evidence="4">DRBM domain-containing protein</fullName>
    </recommendedName>
</protein>
<evidence type="ECO:0008006" key="4">
    <source>
        <dbReference type="Google" id="ProtNLM"/>
    </source>
</evidence>
<evidence type="ECO:0000313" key="2">
    <source>
        <dbReference type="EMBL" id="KAG9394303.1"/>
    </source>
</evidence>
<feature type="region of interest" description="Disordered" evidence="1">
    <location>
        <begin position="149"/>
        <end position="171"/>
    </location>
</feature>
<evidence type="ECO:0000313" key="3">
    <source>
        <dbReference type="Proteomes" id="UP000717585"/>
    </source>
</evidence>
<name>A0A8J6AU77_9EUKA</name>
<organism evidence="2 3">
    <name type="scientific">Carpediemonas membranifera</name>
    <dbReference type="NCBI Taxonomy" id="201153"/>
    <lineage>
        <taxon>Eukaryota</taxon>
        <taxon>Metamonada</taxon>
        <taxon>Carpediemonas-like organisms</taxon>
        <taxon>Carpediemonas</taxon>
    </lineage>
</organism>
<dbReference type="Proteomes" id="UP000717585">
    <property type="component" value="Unassembled WGS sequence"/>
</dbReference>
<dbReference type="SUPFAM" id="SSF54768">
    <property type="entry name" value="dsRNA-binding domain-like"/>
    <property type="match status" value="1"/>
</dbReference>
<sequence>MKAVASLKHELTAIFSHAFEEDYIVAAVRGTPSPQAVFSGKKIFLAAISMHMAMNNIRKEKLPPRWLTTVENALSKVLAPKYPHCAELNDAFFSFLYYHGLSACSLQQPFKLAGECLKLVGSNKESSAFGGPAQPAETRVLHMARAYGQAEPTRRHPPPLPAADGPPPSGLEYLPSMNYRGILVQHALKEGNSPPSYETVEVDPPYGEPGQGRNWFKAKLTVTIGGKQVVMENEAKSKKEAMSLVSFDVVTRYLARTDMAHWDVPKSGEPERNSGK</sequence>
<feature type="compositionally biased region" description="Pro residues" evidence="1">
    <location>
        <begin position="158"/>
        <end position="169"/>
    </location>
</feature>
<evidence type="ECO:0000256" key="1">
    <source>
        <dbReference type="SAM" id="MobiDB-lite"/>
    </source>
</evidence>
<comment type="caution">
    <text evidence="2">The sequence shown here is derived from an EMBL/GenBank/DDBJ whole genome shotgun (WGS) entry which is preliminary data.</text>
</comment>
<reference evidence="2" key="1">
    <citation type="submission" date="2021-05" db="EMBL/GenBank/DDBJ databases">
        <title>A free-living protist that lacks canonical eukaryotic 1 DNA replication and segregation systems.</title>
        <authorList>
            <person name="Salas-Leiva D.E."/>
            <person name="Tromer E.C."/>
            <person name="Curtis B.A."/>
            <person name="Jerlstrom-Hultqvist J."/>
            <person name="Kolisko M."/>
            <person name="Yi Z."/>
            <person name="Salas-Leiva J.S."/>
            <person name="Gallot-Lavallee L."/>
            <person name="Kops G.J.P.L."/>
            <person name="Archibald J.M."/>
            <person name="Simpson A.G.B."/>
            <person name="Roger A.J."/>
        </authorList>
    </citation>
    <scope>NUCLEOTIDE SEQUENCE</scope>
    <source>
        <strain evidence="2">BICM</strain>
    </source>
</reference>
<proteinExistence type="predicted"/>
<dbReference type="EMBL" id="JAHDYR010000015">
    <property type="protein sequence ID" value="KAG9394303.1"/>
    <property type="molecule type" value="Genomic_DNA"/>
</dbReference>
<gene>
    <name evidence="2" type="ORF">J8273_3937</name>
</gene>
<dbReference type="AlphaFoldDB" id="A0A8J6AU77"/>
<dbReference type="Gene3D" id="3.30.160.20">
    <property type="match status" value="1"/>
</dbReference>
<keyword evidence="3" id="KW-1185">Reference proteome</keyword>
<accession>A0A8J6AU77</accession>